<dbReference type="Gene3D" id="2.60.40.3210">
    <property type="entry name" value="Zona pellucida, ZP-N domain"/>
    <property type="match status" value="1"/>
</dbReference>
<dbReference type="Pfam" id="PF00100">
    <property type="entry name" value="Zona_pellucida"/>
    <property type="match status" value="1"/>
</dbReference>
<dbReference type="GO" id="GO:0005615">
    <property type="term" value="C:extracellular space"/>
    <property type="evidence" value="ECO:0000318"/>
    <property type="project" value="GO_Central"/>
</dbReference>
<accession>A0A3B3IKF4</accession>
<dbReference type="SMART" id="SM00241">
    <property type="entry name" value="ZP"/>
    <property type="match status" value="1"/>
</dbReference>
<evidence type="ECO:0000256" key="11">
    <source>
        <dbReference type="ARBA" id="ARBA00023136"/>
    </source>
</evidence>
<comment type="subcellular location">
    <subcellularLocation>
        <location evidence="1">Secreted</location>
        <location evidence="1">Extracellular space</location>
        <location evidence="1">Extracellular matrix</location>
    </subcellularLocation>
    <subcellularLocation>
        <location evidence="14">Zona pellucida</location>
    </subcellularLocation>
    <subcellularLocation>
        <location evidence="14">Cell membrane</location>
        <topology evidence="14">Single-pass type I membrane protein</topology>
    </subcellularLocation>
</comment>
<evidence type="ECO:0000256" key="12">
    <source>
        <dbReference type="ARBA" id="ARBA00023157"/>
    </source>
</evidence>
<dbReference type="PANTHER" id="PTHR11576:SF2">
    <property type="entry name" value="ZONA PELLUCIDA SPERM-BINDING PROTEIN 3"/>
    <property type="match status" value="1"/>
</dbReference>
<dbReference type="PANTHER" id="PTHR11576">
    <property type="entry name" value="ZONA PELLUCIDA SPERM-BINDING PROTEIN 3"/>
    <property type="match status" value="1"/>
</dbReference>
<comment type="function">
    <text evidence="14">Component of the zona pellucida, an extracellular matrix surrounding oocytes which mediates sperm binding, induction of the acrosome reaction and prevents post-fertilization polyspermy. The zona pellucida is composed of 3 to 4 glycoproteins, ZP1, ZP2, ZP3, and ZP4. ZP3 is essential for sperm binding and zona matrix formation.</text>
</comment>
<keyword evidence="8" id="KW-0812">Transmembrane</keyword>
<dbReference type="InterPro" id="IPR001507">
    <property type="entry name" value="ZP_dom"/>
</dbReference>
<dbReference type="Bgee" id="ENSORLG00000009867">
    <property type="expression patterns" value="Expressed in ovary and 12 other cell types or tissues"/>
</dbReference>
<evidence type="ECO:0000256" key="7">
    <source>
        <dbReference type="ARBA" id="ARBA00022685"/>
    </source>
</evidence>
<evidence type="ECO:0000256" key="1">
    <source>
        <dbReference type="ARBA" id="ARBA00004498"/>
    </source>
</evidence>
<dbReference type="GO" id="GO:0007339">
    <property type="term" value="P:binding of sperm to zona pellucida"/>
    <property type="evidence" value="ECO:0000318"/>
    <property type="project" value="GO_Central"/>
</dbReference>
<dbReference type="GO" id="GO:0032190">
    <property type="term" value="F:acrosin binding"/>
    <property type="evidence" value="ECO:0000318"/>
    <property type="project" value="GO_Central"/>
</dbReference>
<reference evidence="16" key="2">
    <citation type="submission" date="2025-08" db="UniProtKB">
        <authorList>
            <consortium name="Ensembl"/>
        </authorList>
    </citation>
    <scope>IDENTIFICATION</scope>
    <source>
        <strain evidence="16">Hd-rR</strain>
    </source>
</reference>
<evidence type="ECO:0000256" key="3">
    <source>
        <dbReference type="ARBA" id="ARBA00017980"/>
    </source>
</evidence>
<dbReference type="Gene3D" id="2.60.40.4100">
    <property type="entry name" value="Zona pellucida, ZP-C domain"/>
    <property type="match status" value="1"/>
</dbReference>
<feature type="domain" description="ZP" evidence="15">
    <location>
        <begin position="61"/>
        <end position="323"/>
    </location>
</feature>
<dbReference type="GeneTree" id="ENSGT01030000234567"/>
<dbReference type="PROSITE" id="PS51034">
    <property type="entry name" value="ZP_2"/>
    <property type="match status" value="1"/>
</dbReference>
<dbReference type="Proteomes" id="UP000001038">
    <property type="component" value="Chromosome 8"/>
</dbReference>
<organism evidence="16 17">
    <name type="scientific">Oryzias latipes</name>
    <name type="common">Japanese rice fish</name>
    <name type="synonym">Japanese killifish</name>
    <dbReference type="NCBI Taxonomy" id="8090"/>
    <lineage>
        <taxon>Eukaryota</taxon>
        <taxon>Metazoa</taxon>
        <taxon>Chordata</taxon>
        <taxon>Craniata</taxon>
        <taxon>Vertebrata</taxon>
        <taxon>Euteleostomi</taxon>
        <taxon>Actinopterygii</taxon>
        <taxon>Neopterygii</taxon>
        <taxon>Teleostei</taxon>
        <taxon>Neoteleostei</taxon>
        <taxon>Acanthomorphata</taxon>
        <taxon>Ovalentaria</taxon>
        <taxon>Atherinomorphae</taxon>
        <taxon>Beloniformes</taxon>
        <taxon>Adrianichthyidae</taxon>
        <taxon>Oryziinae</taxon>
        <taxon>Oryzias</taxon>
    </lineage>
</organism>
<comment type="domain">
    <text evidence="14">The ZP domain is involved in the polymerization of the ZP proteins to form the zona pellucida.</text>
</comment>
<evidence type="ECO:0000256" key="2">
    <source>
        <dbReference type="ARBA" id="ARBA00006735"/>
    </source>
</evidence>
<dbReference type="AlphaFoldDB" id="A0A3B3IKF4"/>
<dbReference type="InterPro" id="IPR048290">
    <property type="entry name" value="ZP_chr"/>
</dbReference>
<dbReference type="InterPro" id="IPR055356">
    <property type="entry name" value="ZP-N"/>
</dbReference>
<dbReference type="InterPro" id="IPR055355">
    <property type="entry name" value="ZP-C"/>
</dbReference>
<dbReference type="PRINTS" id="PR00023">
    <property type="entry name" value="ZPELLUCIDA"/>
</dbReference>
<dbReference type="GO" id="GO:2000344">
    <property type="term" value="P:positive regulation of acrosome reaction"/>
    <property type="evidence" value="ECO:0000318"/>
    <property type="project" value="GO_Central"/>
</dbReference>
<evidence type="ECO:0000313" key="17">
    <source>
        <dbReference type="Proteomes" id="UP000001038"/>
    </source>
</evidence>
<gene>
    <name evidence="16" type="primary">LOC100049335</name>
</gene>
<name>A0A3B3IKF4_ORYLA</name>
<evidence type="ECO:0000256" key="13">
    <source>
        <dbReference type="ARBA" id="ARBA00023180"/>
    </source>
</evidence>
<evidence type="ECO:0000256" key="6">
    <source>
        <dbReference type="ARBA" id="ARBA00022530"/>
    </source>
</evidence>
<comment type="similarity">
    <text evidence="2 14">Belongs to the ZP domain family. ZPC subfamily.</text>
</comment>
<dbReference type="STRING" id="8090.ENSORLP00000044319"/>
<keyword evidence="4 14" id="KW-1003">Cell membrane</keyword>
<evidence type="ECO:0000313" key="16">
    <source>
        <dbReference type="Ensembl" id="ENSORLP00000044319.1"/>
    </source>
</evidence>
<dbReference type="FunFam" id="2.60.40.3210:FF:000001">
    <property type="entry name" value="Zona pellucida sperm-binding protein 3"/>
    <property type="match status" value="1"/>
</dbReference>
<feature type="signal peptide" evidence="14">
    <location>
        <begin position="1"/>
        <end position="24"/>
    </location>
</feature>
<evidence type="ECO:0000256" key="14">
    <source>
        <dbReference type="RuleBase" id="RU367066"/>
    </source>
</evidence>
<evidence type="ECO:0000259" key="15">
    <source>
        <dbReference type="PROSITE" id="PS51034"/>
    </source>
</evidence>
<keyword evidence="12 14" id="KW-1015">Disulfide bond</keyword>
<dbReference type="GO" id="GO:0035804">
    <property type="term" value="F:structural constituent of egg coat"/>
    <property type="evidence" value="ECO:0000318"/>
    <property type="project" value="GO_Central"/>
</dbReference>
<keyword evidence="6 14" id="KW-0272">Extracellular matrix</keyword>
<reference evidence="16" key="3">
    <citation type="submission" date="2025-09" db="UniProtKB">
        <authorList>
            <consortium name="Ensembl"/>
        </authorList>
    </citation>
    <scope>IDENTIFICATION</scope>
    <source>
        <strain evidence="16">Hd-rR</strain>
    </source>
</reference>
<feature type="chain" id="PRO_5025713452" description="Zona pellucida sperm-binding protein 3" evidence="14">
    <location>
        <begin position="25"/>
        <end position="365"/>
    </location>
</feature>
<proteinExistence type="inferred from homology"/>
<comment type="PTM">
    <text evidence="14">Proteolytically cleaved before the transmembrane segment to yield the secreted ectodomain incorporated in the zona pellucida.</text>
</comment>
<evidence type="ECO:0000256" key="10">
    <source>
        <dbReference type="ARBA" id="ARBA00022989"/>
    </source>
</evidence>
<reference evidence="16 17" key="1">
    <citation type="journal article" date="2007" name="Nature">
        <title>The medaka draft genome and insights into vertebrate genome evolution.</title>
        <authorList>
            <person name="Kasahara M."/>
            <person name="Naruse K."/>
            <person name="Sasaki S."/>
            <person name="Nakatani Y."/>
            <person name="Qu W."/>
            <person name="Ahsan B."/>
            <person name="Yamada T."/>
            <person name="Nagayasu Y."/>
            <person name="Doi K."/>
            <person name="Kasai Y."/>
            <person name="Jindo T."/>
            <person name="Kobayashi D."/>
            <person name="Shimada A."/>
            <person name="Toyoda A."/>
            <person name="Kuroki Y."/>
            <person name="Fujiyama A."/>
            <person name="Sasaki T."/>
            <person name="Shimizu A."/>
            <person name="Asakawa S."/>
            <person name="Shimizu N."/>
            <person name="Hashimoto S."/>
            <person name="Yang J."/>
            <person name="Lee Y."/>
            <person name="Matsushima K."/>
            <person name="Sugano S."/>
            <person name="Sakaizumi M."/>
            <person name="Narita T."/>
            <person name="Ohishi K."/>
            <person name="Haga S."/>
            <person name="Ohta F."/>
            <person name="Nomoto H."/>
            <person name="Nogata K."/>
            <person name="Morishita T."/>
            <person name="Endo T."/>
            <person name="Shin-I T."/>
            <person name="Takeda H."/>
            <person name="Morishita S."/>
            <person name="Kohara Y."/>
        </authorList>
    </citation>
    <scope>NUCLEOTIDE SEQUENCE [LARGE SCALE GENOMIC DNA]</scope>
    <source>
        <strain evidence="16 17">Hd-rR</strain>
    </source>
</reference>
<protein>
    <recommendedName>
        <fullName evidence="3 14">Zona pellucida sperm-binding protein 3</fullName>
    </recommendedName>
</protein>
<dbReference type="OMA" id="TEVSMIV"/>
<dbReference type="FunFam" id="2.60.40.4100:FF:000002">
    <property type="entry name" value="Zona pellucida sperm-binding protein 3"/>
    <property type="match status" value="1"/>
</dbReference>
<keyword evidence="9 14" id="KW-0732">Signal</keyword>
<keyword evidence="11" id="KW-0472">Membrane</keyword>
<dbReference type="Pfam" id="PF23344">
    <property type="entry name" value="ZP-N"/>
    <property type="match status" value="1"/>
</dbReference>
<dbReference type="GO" id="GO:0035805">
    <property type="term" value="C:egg coat"/>
    <property type="evidence" value="ECO:0000318"/>
    <property type="project" value="GO_Central"/>
</dbReference>
<evidence type="ECO:0000256" key="8">
    <source>
        <dbReference type="ARBA" id="ARBA00022692"/>
    </source>
</evidence>
<sequence>MKAFLAHSASLVLLISFLRGVAIAIRTLKEGPMIDADGREYKTASLTEDSSPRASDSVRVECTEVSMIVYIQADFYRTGRLVSPGDLFLGGAEHKQDSRCRAVVSGHNEYVIEAGLQDCGSKLTITDDDVIYSNKLVFSPVSNHHTITRMTDAIVPVSCHYKRTHTVSSSNTEQAPMTFSQSAKFSTKNSAFSLKLMADDWLTEMLSSKFHLGDFLRFEAKYTGPEPRQLFVESCVATLTPDATSVPRYYFIENHGCFTDSKAGSVASFLPRSRANLLQFQIDAFLFRNDLRNTIYITCNLKATLQMRTTLTDKACNYVHSSWKSVDENDSVCWCCDSICYQSLPRDDDLCDIVTLGPLRIISNK</sequence>
<dbReference type="GO" id="GO:0035803">
    <property type="term" value="P:egg coat formation"/>
    <property type="evidence" value="ECO:0000318"/>
    <property type="project" value="GO_Central"/>
</dbReference>
<keyword evidence="13" id="KW-0325">Glycoprotein</keyword>
<dbReference type="Ensembl" id="ENSORLT00000044741.1">
    <property type="protein sequence ID" value="ENSORLP00000044319.1"/>
    <property type="gene ID" value="ENSORLG00000009867.2"/>
</dbReference>
<evidence type="ECO:0000256" key="5">
    <source>
        <dbReference type="ARBA" id="ARBA00022525"/>
    </source>
</evidence>
<keyword evidence="7 14" id="KW-0165">Cleavage on pair of basic residues</keyword>
<keyword evidence="10" id="KW-1133">Transmembrane helix</keyword>
<dbReference type="GO" id="GO:0005886">
    <property type="term" value="C:plasma membrane"/>
    <property type="evidence" value="ECO:0007669"/>
    <property type="project" value="UniProtKB-SubCell"/>
</dbReference>
<dbReference type="InterPro" id="IPR042235">
    <property type="entry name" value="ZP-C_dom"/>
</dbReference>
<evidence type="ECO:0000256" key="9">
    <source>
        <dbReference type="ARBA" id="ARBA00022729"/>
    </source>
</evidence>
<evidence type="ECO:0000256" key="4">
    <source>
        <dbReference type="ARBA" id="ARBA00022475"/>
    </source>
</evidence>
<dbReference type="InParanoid" id="A0A3B3IKF4"/>
<keyword evidence="5 14" id="KW-0964">Secreted</keyword>
<keyword evidence="17" id="KW-1185">Reference proteome</keyword>